<comment type="caution">
    <text evidence="3">The sequence shown here is derived from an EMBL/GenBank/DDBJ whole genome shotgun (WGS) entry which is preliminary data.</text>
</comment>
<evidence type="ECO:0000313" key="3">
    <source>
        <dbReference type="EMBL" id="CAH2000681.1"/>
    </source>
</evidence>
<proteinExistence type="predicted"/>
<dbReference type="EMBL" id="CAKOFQ010007417">
    <property type="protein sequence ID" value="CAH2000681.1"/>
    <property type="molecule type" value="Genomic_DNA"/>
</dbReference>
<keyword evidence="4" id="KW-1185">Reference proteome</keyword>
<dbReference type="Proteomes" id="UP001152888">
    <property type="component" value="Unassembled WGS sequence"/>
</dbReference>
<dbReference type="Gene3D" id="1.10.10.60">
    <property type="entry name" value="Homeodomain-like"/>
    <property type="match status" value="1"/>
</dbReference>
<gene>
    <name evidence="3" type="ORF">ACAOBT_LOCUS25723</name>
</gene>
<dbReference type="OrthoDB" id="6730387at2759"/>
<dbReference type="AlphaFoldDB" id="A0A9P0LSV7"/>
<evidence type="ECO:0000259" key="2">
    <source>
        <dbReference type="Pfam" id="PF05225"/>
    </source>
</evidence>
<organism evidence="3 4">
    <name type="scientific">Acanthoscelides obtectus</name>
    <name type="common">Bean weevil</name>
    <name type="synonym">Bruchus obtectus</name>
    <dbReference type="NCBI Taxonomy" id="200917"/>
    <lineage>
        <taxon>Eukaryota</taxon>
        <taxon>Metazoa</taxon>
        <taxon>Ecdysozoa</taxon>
        <taxon>Arthropoda</taxon>
        <taxon>Hexapoda</taxon>
        <taxon>Insecta</taxon>
        <taxon>Pterygota</taxon>
        <taxon>Neoptera</taxon>
        <taxon>Endopterygota</taxon>
        <taxon>Coleoptera</taxon>
        <taxon>Polyphaga</taxon>
        <taxon>Cucujiformia</taxon>
        <taxon>Chrysomeloidea</taxon>
        <taxon>Chrysomelidae</taxon>
        <taxon>Bruchinae</taxon>
        <taxon>Bruchini</taxon>
        <taxon>Acanthoscelides</taxon>
    </lineage>
</organism>
<dbReference type="GO" id="GO:0003677">
    <property type="term" value="F:DNA binding"/>
    <property type="evidence" value="ECO:0007669"/>
    <property type="project" value="InterPro"/>
</dbReference>
<evidence type="ECO:0000313" key="4">
    <source>
        <dbReference type="Proteomes" id="UP001152888"/>
    </source>
</evidence>
<dbReference type="SUPFAM" id="SSF46689">
    <property type="entry name" value="Homeodomain-like"/>
    <property type="match status" value="1"/>
</dbReference>
<comment type="subcellular location">
    <subcellularLocation>
        <location evidence="1">Nucleus</location>
    </subcellularLocation>
</comment>
<accession>A0A9P0LSV7</accession>
<evidence type="ECO:0000256" key="1">
    <source>
        <dbReference type="ARBA" id="ARBA00004123"/>
    </source>
</evidence>
<name>A0A9P0LSV7_ACAOB</name>
<dbReference type="Pfam" id="PF05225">
    <property type="entry name" value="HTH_psq"/>
    <property type="match status" value="1"/>
</dbReference>
<feature type="domain" description="HTH psq-type" evidence="2">
    <location>
        <begin position="178"/>
        <end position="220"/>
    </location>
</feature>
<dbReference type="GO" id="GO:0005634">
    <property type="term" value="C:nucleus"/>
    <property type="evidence" value="ECO:0007669"/>
    <property type="project" value="UniProtKB-SubCell"/>
</dbReference>
<sequence length="443" mass="50456">MEMSKSIRARAQEEKAKGKEGRYQKITFINIHAPSEDKVLDIKEIFHTELSGVYNNIPKYDLKIVMVNANAKIGREEVYRPTIEIYKGISWKSPDGNVVNEIDNVLVEMYEEKDIKNIRTYRGPDIDSDHYILGIKLEQRIPLVKHQKREKKKAVKTKIMPNKYIRKQSTPKRGSWSPRALSDAVDAVKNGDMGINEAAKAFGIPKTTFKRRLKANNTDKNDRLGPDCSLGSNAELKIVNHIKKLQKAGFSPTRTEVKIMAFNLAQRMGIPNKFNQKEGKAGQKWLELFLKRRPEISIRKSENTSIARALGMSRETVAHTTHYLQPLNRACFKTLKSNFYAECRFMVQNNPNRVLNRLQFGKLLGRAKSSPVSPNKSSIPDEVITPGKALDEIMPMPVLSAAVKRVRKKISGEITSEEFIKNKKDAQIKKSSKPVKKQKIRES</sequence>
<dbReference type="InterPro" id="IPR009057">
    <property type="entry name" value="Homeodomain-like_sf"/>
</dbReference>
<reference evidence="3" key="1">
    <citation type="submission" date="2022-03" db="EMBL/GenBank/DDBJ databases">
        <authorList>
            <person name="Sayadi A."/>
        </authorList>
    </citation>
    <scope>NUCLEOTIDE SEQUENCE</scope>
</reference>
<dbReference type="InterPro" id="IPR007889">
    <property type="entry name" value="HTH_Psq"/>
</dbReference>
<protein>
    <recommendedName>
        <fullName evidence="2">HTH psq-type domain-containing protein</fullName>
    </recommendedName>
</protein>